<comment type="caution">
    <text evidence="1">The sequence shown here is derived from an EMBL/GenBank/DDBJ whole genome shotgun (WGS) entry which is preliminary data.</text>
</comment>
<proteinExistence type="predicted"/>
<accession>A0A426XT95</accession>
<protein>
    <submittedName>
        <fullName evidence="1">Uncharacterized protein</fullName>
    </submittedName>
</protein>
<name>A0A426XT95_ENSVE</name>
<evidence type="ECO:0000313" key="1">
    <source>
        <dbReference type="EMBL" id="RRT42705.1"/>
    </source>
</evidence>
<dbReference type="AlphaFoldDB" id="A0A426XT95"/>
<organism evidence="1 2">
    <name type="scientific">Ensete ventricosum</name>
    <name type="common">Abyssinian banana</name>
    <name type="synonym">Musa ensete</name>
    <dbReference type="NCBI Taxonomy" id="4639"/>
    <lineage>
        <taxon>Eukaryota</taxon>
        <taxon>Viridiplantae</taxon>
        <taxon>Streptophyta</taxon>
        <taxon>Embryophyta</taxon>
        <taxon>Tracheophyta</taxon>
        <taxon>Spermatophyta</taxon>
        <taxon>Magnoliopsida</taxon>
        <taxon>Liliopsida</taxon>
        <taxon>Zingiberales</taxon>
        <taxon>Musaceae</taxon>
        <taxon>Ensete</taxon>
    </lineage>
</organism>
<reference evidence="1 2" key="1">
    <citation type="journal article" date="2014" name="Agronomy (Basel)">
        <title>A Draft Genome Sequence for Ensete ventricosum, the Drought-Tolerant Tree Against Hunger.</title>
        <authorList>
            <person name="Harrison J."/>
            <person name="Moore K.A."/>
            <person name="Paszkiewicz K."/>
            <person name="Jones T."/>
            <person name="Grant M."/>
            <person name="Ambacheew D."/>
            <person name="Muzemil S."/>
            <person name="Studholme D.J."/>
        </authorList>
    </citation>
    <scope>NUCLEOTIDE SEQUENCE [LARGE SCALE GENOMIC DNA]</scope>
</reference>
<gene>
    <name evidence="1" type="ORF">B296_00041668</name>
</gene>
<dbReference type="Proteomes" id="UP000287651">
    <property type="component" value="Unassembled WGS sequence"/>
</dbReference>
<dbReference type="Gene3D" id="1.10.510.10">
    <property type="entry name" value="Transferase(Phosphotransferase) domain 1"/>
    <property type="match status" value="1"/>
</dbReference>
<sequence length="170" mass="19364">MERHIVLSDLKQKGVVPPSWAAKFPSQATLLRRLMSPSPSDRPSAIEVLQHELPPRLEDEWLNGICKVLNIVLYRCTNQLLVRICGKIPYRAVRTDPPADRYTDRPLLGGTVEIGHGVQFQLSIEREIRKRRRRGETYLHQFPALSVTCRDSFSPCGEKDQGDVASFLFV</sequence>
<dbReference type="EMBL" id="AMZH03017644">
    <property type="protein sequence ID" value="RRT42705.1"/>
    <property type="molecule type" value="Genomic_DNA"/>
</dbReference>
<evidence type="ECO:0000313" key="2">
    <source>
        <dbReference type="Proteomes" id="UP000287651"/>
    </source>
</evidence>